<dbReference type="HOGENOM" id="CLU_125119_0_0_1"/>
<dbReference type="Proteomes" id="UP000011082">
    <property type="component" value="Unassembled WGS sequence"/>
</dbReference>
<keyword evidence="2" id="KW-1185">Reference proteome</keyword>
<dbReference type="EMBL" id="JH370133">
    <property type="protein sequence ID" value="ELA42333.1"/>
    <property type="molecule type" value="Genomic_DNA"/>
</dbReference>
<evidence type="ECO:0000313" key="2">
    <source>
        <dbReference type="Proteomes" id="UP000011082"/>
    </source>
</evidence>
<proteinExistence type="predicted"/>
<gene>
    <name evidence="1" type="ORF">VICG_00733</name>
</gene>
<dbReference type="RefSeq" id="XP_007604184.1">
    <property type="nucleotide sequence ID" value="XM_007604122.1"/>
</dbReference>
<accession>L2GN58</accession>
<dbReference type="InParanoid" id="L2GN58"/>
<organism evidence="1 2">
    <name type="scientific">Vittaforma corneae (strain ATCC 50505)</name>
    <name type="common">Microsporidian parasite</name>
    <name type="synonym">Nosema corneum</name>
    <dbReference type="NCBI Taxonomy" id="993615"/>
    <lineage>
        <taxon>Eukaryota</taxon>
        <taxon>Fungi</taxon>
        <taxon>Fungi incertae sedis</taxon>
        <taxon>Microsporidia</taxon>
        <taxon>Nosematidae</taxon>
        <taxon>Vittaforma</taxon>
    </lineage>
</organism>
<dbReference type="STRING" id="993615.L2GN58"/>
<sequence length="179" mass="21910">MQDKIKQQFAKLQQELDDYTSKYVEDDFSLKLSHHKKITELLERRDRIIREEFTPEELNEFYSRVFANFDPLREFFPLKDDQSVDFSFLKFIKAEYLDNFKMKVVLELHENEYVENTVLEKTIYLFEQEPETTKIIWKNEKGNCPLFDFFENEDDDFEAFDILYEFYVDMLFLAEMESE</sequence>
<protein>
    <submittedName>
        <fullName evidence="1">Uncharacterized protein</fullName>
    </submittedName>
</protein>
<dbReference type="SUPFAM" id="SSF143113">
    <property type="entry name" value="NAP-like"/>
    <property type="match status" value="1"/>
</dbReference>
<evidence type="ECO:0000313" key="1">
    <source>
        <dbReference type="EMBL" id="ELA42333.1"/>
    </source>
</evidence>
<dbReference type="VEuPathDB" id="MicrosporidiaDB:VICG_00733"/>
<reference evidence="2" key="1">
    <citation type="submission" date="2011-05" db="EMBL/GenBank/DDBJ databases">
        <title>The genome sequence of Vittaforma corneae strain ATCC 50505.</title>
        <authorList>
            <consortium name="The Broad Institute Genome Sequencing Platform"/>
            <person name="Cuomo C."/>
            <person name="Didier E."/>
            <person name="Bowers L."/>
            <person name="Young S.K."/>
            <person name="Zeng Q."/>
            <person name="Gargeya S."/>
            <person name="Fitzgerald M."/>
            <person name="Haas B."/>
            <person name="Abouelleil A."/>
            <person name="Alvarado L."/>
            <person name="Arachchi H.M."/>
            <person name="Berlin A."/>
            <person name="Chapman S.B."/>
            <person name="Gearin G."/>
            <person name="Goldberg J."/>
            <person name="Griggs A."/>
            <person name="Gujja S."/>
            <person name="Hansen M."/>
            <person name="Heiman D."/>
            <person name="Howarth C."/>
            <person name="Larimer J."/>
            <person name="Lui A."/>
            <person name="MacDonald P.J.P."/>
            <person name="McCowen C."/>
            <person name="Montmayeur A."/>
            <person name="Murphy C."/>
            <person name="Neiman D."/>
            <person name="Pearson M."/>
            <person name="Priest M."/>
            <person name="Roberts A."/>
            <person name="Saif S."/>
            <person name="Shea T."/>
            <person name="Sisk P."/>
            <person name="Stolte C."/>
            <person name="Sykes S."/>
            <person name="Wortman J."/>
            <person name="Nusbaum C."/>
            <person name="Birren B."/>
        </authorList>
    </citation>
    <scope>NUCLEOTIDE SEQUENCE [LARGE SCALE GENOMIC DNA]</scope>
    <source>
        <strain evidence="2">ATCC 50505</strain>
    </source>
</reference>
<dbReference type="AlphaFoldDB" id="L2GN58"/>
<name>L2GN58_VITCO</name>
<dbReference type="InterPro" id="IPR037231">
    <property type="entry name" value="NAP-like_sf"/>
</dbReference>
<dbReference type="OMA" id="FRENDYD"/>
<dbReference type="OrthoDB" id="19419at2759"/>
<dbReference type="Gene3D" id="3.30.1120.90">
    <property type="entry name" value="Nucleosome assembly protein"/>
    <property type="match status" value="1"/>
</dbReference>
<dbReference type="GeneID" id="19881449"/>